<dbReference type="EMBL" id="JAGSPB010000001">
    <property type="protein sequence ID" value="MBV7264995.1"/>
    <property type="molecule type" value="Genomic_DNA"/>
</dbReference>
<keyword evidence="3" id="KW-1185">Reference proteome</keyword>
<dbReference type="EC" id="2.3.1.-" evidence="1"/>
<dbReference type="PANTHER" id="PTHR11104:SF0">
    <property type="entry name" value="SPBETA PROPHAGE-DERIVED AMINOGLYCOSIDE N(3')-ACETYLTRANSFERASE-LIKE PROTEIN YOKD"/>
    <property type="match status" value="1"/>
</dbReference>
<accession>A0ABS6SJ08</accession>
<evidence type="ECO:0000256" key="1">
    <source>
        <dbReference type="RuleBase" id="RU365031"/>
    </source>
</evidence>
<protein>
    <recommendedName>
        <fullName evidence="1">Aminoglycoside N(3)-acetyltransferase</fullName>
        <ecNumber evidence="1">2.3.1.-</ecNumber>
    </recommendedName>
</protein>
<sequence>MTTPKNPFAKASIKPGSTLLLHSSITRTLQQNRMKPEDVISAILEKLGREGTLLLPLFNFDFNEGVPFDYRSTPSHMGALTEIGRKWPGAVRTGHPVYSFAVIGRNASEFEGMDNKSAYGPDSPFAKLRELEGEIGVIDLPDQQSMTIYHHVEEMLEVPYRFHKDFTGTYVDREGMTTERTYSIYVRDLDAGVKTSVDRMGERLWAKGLYRGDRPKEDSGLRIISANDLFDEVEAVIRAGEAEQYLFELDKCA</sequence>
<organism evidence="2 3">
    <name type="scientific">Erythrobacter ani</name>
    <dbReference type="NCBI Taxonomy" id="2827235"/>
    <lineage>
        <taxon>Bacteria</taxon>
        <taxon>Pseudomonadati</taxon>
        <taxon>Pseudomonadota</taxon>
        <taxon>Alphaproteobacteria</taxon>
        <taxon>Sphingomonadales</taxon>
        <taxon>Erythrobacteraceae</taxon>
        <taxon>Erythrobacter/Porphyrobacter group</taxon>
        <taxon>Erythrobacter</taxon>
    </lineage>
</organism>
<proteinExistence type="inferred from homology"/>
<keyword evidence="1" id="KW-0046">Antibiotic resistance</keyword>
<comment type="caution">
    <text evidence="2">The sequence shown here is derived from an EMBL/GenBank/DDBJ whole genome shotgun (WGS) entry which is preliminary data.</text>
</comment>
<comment type="catalytic activity">
    <reaction evidence="1">
        <text>a 2-deoxystreptamine antibiotic + acetyl-CoA = an N(3)-acetyl-2-deoxystreptamine antibiotic + CoA + H(+)</text>
        <dbReference type="Rhea" id="RHEA:12665"/>
        <dbReference type="ChEBI" id="CHEBI:15378"/>
        <dbReference type="ChEBI" id="CHEBI:57287"/>
        <dbReference type="ChEBI" id="CHEBI:57288"/>
        <dbReference type="ChEBI" id="CHEBI:57921"/>
        <dbReference type="ChEBI" id="CHEBI:77452"/>
        <dbReference type="EC" id="2.3.1.81"/>
    </reaction>
</comment>
<dbReference type="InterPro" id="IPR003679">
    <property type="entry name" value="Amioglycoside_AcTrfase"/>
</dbReference>
<name>A0ABS6SJ08_9SPHN</name>
<dbReference type="Pfam" id="PF02522">
    <property type="entry name" value="Antibiotic_NAT"/>
    <property type="match status" value="1"/>
</dbReference>
<evidence type="ECO:0000313" key="3">
    <source>
        <dbReference type="Proteomes" id="UP000699975"/>
    </source>
</evidence>
<reference evidence="2 3" key="1">
    <citation type="submission" date="2021-04" db="EMBL/GenBank/DDBJ databases">
        <authorList>
            <person name="Pira H."/>
            <person name="Risdian C."/>
            <person name="Wink J."/>
        </authorList>
    </citation>
    <scope>NUCLEOTIDE SEQUENCE [LARGE SCALE GENOMIC DNA]</scope>
    <source>
        <strain evidence="2 3">WH131</strain>
    </source>
</reference>
<dbReference type="RefSeq" id="WP_218315511.1">
    <property type="nucleotide sequence ID" value="NZ_JAGSPB010000001.1"/>
</dbReference>
<gene>
    <name evidence="2" type="ORF">KCG45_02250</name>
</gene>
<dbReference type="Proteomes" id="UP000699975">
    <property type="component" value="Unassembled WGS sequence"/>
</dbReference>
<keyword evidence="1" id="KW-0808">Transferase</keyword>
<evidence type="ECO:0000313" key="2">
    <source>
        <dbReference type="EMBL" id="MBV7264995.1"/>
    </source>
</evidence>
<dbReference type="PANTHER" id="PTHR11104">
    <property type="entry name" value="AMINOGLYCOSIDE N3-ACETYLTRANSFERASE"/>
    <property type="match status" value="1"/>
</dbReference>
<keyword evidence="1" id="KW-0012">Acyltransferase</keyword>
<comment type="similarity">
    <text evidence="1">Belongs to the antibiotic N-acetyltransferase family.</text>
</comment>